<feature type="region of interest" description="Disordered" evidence="1">
    <location>
        <begin position="1"/>
        <end position="33"/>
    </location>
</feature>
<evidence type="ECO:0000313" key="3">
    <source>
        <dbReference type="Proteomes" id="UP000279236"/>
    </source>
</evidence>
<feature type="compositionally biased region" description="Low complexity" evidence="1">
    <location>
        <begin position="119"/>
        <end position="128"/>
    </location>
</feature>
<feature type="compositionally biased region" description="Basic residues" evidence="1">
    <location>
        <begin position="313"/>
        <end position="322"/>
    </location>
</feature>
<dbReference type="OrthoDB" id="10674855at2759"/>
<feature type="compositionally biased region" description="Acidic residues" evidence="1">
    <location>
        <begin position="145"/>
        <end position="159"/>
    </location>
</feature>
<dbReference type="GeneID" id="39587207"/>
<feature type="compositionally biased region" description="Pro residues" evidence="1">
    <location>
        <begin position="1"/>
        <end position="10"/>
    </location>
</feature>
<accession>A0A427XHG4</accession>
<reference evidence="2 3" key="1">
    <citation type="submission" date="2018-11" db="EMBL/GenBank/DDBJ databases">
        <title>Genome sequence of Apiotrichum porosum DSM 27194.</title>
        <authorList>
            <person name="Aliyu H."/>
            <person name="Gorte O."/>
            <person name="Ochsenreither K."/>
        </authorList>
    </citation>
    <scope>NUCLEOTIDE SEQUENCE [LARGE SCALE GENOMIC DNA]</scope>
    <source>
        <strain evidence="2 3">DSM 27194</strain>
    </source>
</reference>
<feature type="region of interest" description="Disordered" evidence="1">
    <location>
        <begin position="173"/>
        <end position="346"/>
    </location>
</feature>
<keyword evidence="3" id="KW-1185">Reference proteome</keyword>
<gene>
    <name evidence="2" type="ORF">EHS24_002664</name>
</gene>
<evidence type="ECO:0000313" key="2">
    <source>
        <dbReference type="EMBL" id="RSH78203.1"/>
    </source>
</evidence>
<feature type="compositionally biased region" description="Low complexity" evidence="1">
    <location>
        <begin position="235"/>
        <end position="264"/>
    </location>
</feature>
<feature type="region of interest" description="Disordered" evidence="1">
    <location>
        <begin position="117"/>
        <end position="159"/>
    </location>
</feature>
<dbReference type="Proteomes" id="UP000279236">
    <property type="component" value="Unassembled WGS sequence"/>
</dbReference>
<dbReference type="EMBL" id="RSCE01000013">
    <property type="protein sequence ID" value="RSH78203.1"/>
    <property type="molecule type" value="Genomic_DNA"/>
</dbReference>
<feature type="compositionally biased region" description="Polar residues" evidence="1">
    <location>
        <begin position="265"/>
        <end position="274"/>
    </location>
</feature>
<dbReference type="RefSeq" id="XP_028473350.1">
    <property type="nucleotide sequence ID" value="XM_028618394.1"/>
</dbReference>
<name>A0A427XHG4_9TREE</name>
<evidence type="ECO:0000256" key="1">
    <source>
        <dbReference type="SAM" id="MobiDB-lite"/>
    </source>
</evidence>
<organism evidence="2 3">
    <name type="scientific">Apiotrichum porosum</name>
    <dbReference type="NCBI Taxonomy" id="105984"/>
    <lineage>
        <taxon>Eukaryota</taxon>
        <taxon>Fungi</taxon>
        <taxon>Dikarya</taxon>
        <taxon>Basidiomycota</taxon>
        <taxon>Agaricomycotina</taxon>
        <taxon>Tremellomycetes</taxon>
        <taxon>Trichosporonales</taxon>
        <taxon>Trichosporonaceae</taxon>
        <taxon>Apiotrichum</taxon>
    </lineage>
</organism>
<proteinExistence type="predicted"/>
<protein>
    <submittedName>
        <fullName evidence="2">Uncharacterized protein</fullName>
    </submittedName>
</protein>
<dbReference type="AlphaFoldDB" id="A0A427XHG4"/>
<sequence>MTMVSAPPPAIAANSAPSLTKGRQSALPPLGAMPSSHDMGRFVSATPSDVSVPPLAPALDMSLLPTTLAAVNHLCAARVRLLATMPTVGMAWSLWCGRCGALREGFGGACAYKLRDKSGSATPSSTTTSRKRSINGELKNLSMDADLDAEGEDASPADELERELHRTLAAMANGCNTPPAMPPQRRRKSPRCTACGSKFRRPQPQPARFPPARSVARTRRQSSLAAEVKNEEPEATSTTPASSAAPSSNGSPAGSPVASPGPNALSRTPSLQHIPTSHPSTPTYPNPPVVPPPTSGGTAPPVSIPPGGGAPPAKKRKTKKSGLAKLLAQNAQRAAEKNGSGMWGLG</sequence>
<comment type="caution">
    <text evidence="2">The sequence shown here is derived from an EMBL/GenBank/DDBJ whole genome shotgun (WGS) entry which is preliminary data.</text>
</comment>
<feature type="compositionally biased region" description="Pro residues" evidence="1">
    <location>
        <begin position="282"/>
        <end position="294"/>
    </location>
</feature>